<evidence type="ECO:0000313" key="2">
    <source>
        <dbReference type="EMBL" id="ROS01520.1"/>
    </source>
</evidence>
<protein>
    <recommendedName>
        <fullName evidence="4">DUF2333 family protein</fullName>
    </recommendedName>
</protein>
<evidence type="ECO:0008006" key="4">
    <source>
        <dbReference type="Google" id="ProtNLM"/>
    </source>
</evidence>
<evidence type="ECO:0000313" key="3">
    <source>
        <dbReference type="Proteomes" id="UP000275394"/>
    </source>
</evidence>
<dbReference type="AlphaFoldDB" id="A0A3N2DP08"/>
<gene>
    <name evidence="2" type="ORF">EDC56_1962</name>
</gene>
<name>A0A3N2DP08_9GAMM</name>
<dbReference type="InterPro" id="IPR016936">
    <property type="entry name" value="UCP029693"/>
</dbReference>
<organism evidence="2 3">
    <name type="scientific">Sinobacterium caligoides</name>
    <dbReference type="NCBI Taxonomy" id="933926"/>
    <lineage>
        <taxon>Bacteria</taxon>
        <taxon>Pseudomonadati</taxon>
        <taxon>Pseudomonadota</taxon>
        <taxon>Gammaproteobacteria</taxon>
        <taxon>Cellvibrionales</taxon>
        <taxon>Spongiibacteraceae</taxon>
        <taxon>Sinobacterium</taxon>
    </lineage>
</organism>
<dbReference type="Proteomes" id="UP000275394">
    <property type="component" value="Unassembled WGS sequence"/>
</dbReference>
<proteinExistence type="predicted"/>
<accession>A0A3N2DP08</accession>
<dbReference type="PIRSF" id="PIRSF029693">
    <property type="entry name" value="UCP029693"/>
    <property type="match status" value="1"/>
</dbReference>
<dbReference type="Pfam" id="PF10095">
    <property type="entry name" value="DUF2333"/>
    <property type="match status" value="1"/>
</dbReference>
<feature type="transmembrane region" description="Helical" evidence="1">
    <location>
        <begin position="29"/>
        <end position="48"/>
    </location>
</feature>
<dbReference type="EMBL" id="RKHR01000004">
    <property type="protein sequence ID" value="ROS01520.1"/>
    <property type="molecule type" value="Genomic_DNA"/>
</dbReference>
<keyword evidence="3" id="KW-1185">Reference proteome</keyword>
<comment type="caution">
    <text evidence="2">The sequence shown here is derived from an EMBL/GenBank/DDBJ whole genome shotgun (WGS) entry which is preliminary data.</text>
</comment>
<keyword evidence="1" id="KW-0472">Membrane</keyword>
<keyword evidence="1" id="KW-1133">Transmembrane helix</keyword>
<sequence length="348" mass="39246">MNSGKIGQQFGSWREGMQDWLAESHFFGALKWLVILFLVVMLMIGWYWSREPATFTIEESLSNLSPEQQQVTGAATSGALIEVMEVVLNKPGGYLRNDRMPPGVLLDNLPSWEYGVLIQVRDLSRAMREYFSRSQSQSREDQDLIHAEPRFNFQPNSWVLPSTESEYREGVRLMQHYQQRLVDSESKDAQFYARSDNLVAWLGMVSSRLGSLSQRLSASVVKTRIDTSLQGDSEATQSTASGDMVFVKTPWTEIDNIFYEARGTSWALLHFLKAIERDFAPVLAKKNAAVSLRQIIRELEETQGAIYSPIILNGSGFGLMANHSLAMASYITRANAAIIDLQDLMNRG</sequence>
<reference evidence="2 3" key="1">
    <citation type="submission" date="2018-11" db="EMBL/GenBank/DDBJ databases">
        <title>Genomic Encyclopedia of Type Strains, Phase IV (KMG-IV): sequencing the most valuable type-strain genomes for metagenomic binning, comparative biology and taxonomic classification.</title>
        <authorList>
            <person name="Goeker M."/>
        </authorList>
    </citation>
    <scope>NUCLEOTIDE SEQUENCE [LARGE SCALE GENOMIC DNA]</scope>
    <source>
        <strain evidence="2 3">DSM 100316</strain>
    </source>
</reference>
<dbReference type="OrthoDB" id="5821246at2"/>
<keyword evidence="1" id="KW-0812">Transmembrane</keyword>
<dbReference type="RefSeq" id="WP_123712872.1">
    <property type="nucleotide sequence ID" value="NZ_RKHR01000004.1"/>
</dbReference>
<evidence type="ECO:0000256" key="1">
    <source>
        <dbReference type="SAM" id="Phobius"/>
    </source>
</evidence>